<name>A0AC61ZTR8_9CAUD</name>
<reference evidence="1" key="1">
    <citation type="submission" date="2024-02" db="EMBL/GenBank/DDBJ databases">
        <title>Klebsiella phages.</title>
        <authorList>
            <person name="Li J."/>
            <person name="Feng Y."/>
            <person name="Zong Z."/>
        </authorList>
    </citation>
    <scope>NUCLEOTIDE SEQUENCE</scope>
</reference>
<sequence length="297" mass="33712">MKINVIDQWGHDNDIPVKVFTFSGGEVHVKIDMEAFKSSFIDLTTIQKVEVHQDIRSSDDFMAVVMVKDALDEILRFNPKPIELFSLYVPYARQDRYCEKGEAFGVKSFARLLNSLEFSRVVVADPHSEVTPAVITNLDAIPQDEIAFHALKWKLRMEHFELVSPDGGALKKIFKLAKRMELPVHCADKIRDTATGDIIRTDISVQDFHGANLMIVDDICDGGRTFIELAKVLRERNAGKIELYVTHGIFSKGVDVFDGYVDCIHSFNVWENNVQDTNTKGLLVINQEEIQRQVISK</sequence>
<proteinExistence type="predicted"/>
<dbReference type="EMBL" id="PP357458">
    <property type="protein sequence ID" value="WWT41061.1"/>
    <property type="molecule type" value="Genomic_DNA"/>
</dbReference>
<protein>
    <submittedName>
        <fullName evidence="1">Ribose-phosphate pyrophosphokinase</fullName>
    </submittedName>
</protein>
<evidence type="ECO:0000313" key="1">
    <source>
        <dbReference type="EMBL" id="WWT41061.1"/>
    </source>
</evidence>
<accession>A0AC61ZTR8</accession>
<organism evidence="1">
    <name type="scientific">Klebsiella phage phi1_175008</name>
    <dbReference type="NCBI Taxonomy" id="3127744"/>
    <lineage>
        <taxon>Viruses</taxon>
        <taxon>Duplodnaviria</taxon>
        <taxon>Heunggongvirae</taxon>
        <taxon>Uroviricota</taxon>
        <taxon>Caudoviricetes</taxon>
        <taxon>Stephanstirmvirinae</taxon>
    </lineage>
</organism>